<evidence type="ECO:0000256" key="3">
    <source>
        <dbReference type="ARBA" id="ARBA00022763"/>
    </source>
</evidence>
<dbReference type="SUPFAM" id="SSF53254">
    <property type="entry name" value="Phosphoglycerate mutase-like"/>
    <property type="match status" value="1"/>
</dbReference>
<protein>
    <submittedName>
        <fullName evidence="8">Uncharacterized protein</fullName>
    </submittedName>
</protein>
<evidence type="ECO:0000313" key="9">
    <source>
        <dbReference type="Proteomes" id="UP000019114"/>
    </source>
</evidence>
<evidence type="ECO:0000256" key="6">
    <source>
        <dbReference type="SAM" id="MobiDB-lite"/>
    </source>
</evidence>
<organism evidence="8 9">
    <name type="scientific">Plasmodium falciparum NF135/5.C10</name>
    <dbReference type="NCBI Taxonomy" id="1036726"/>
    <lineage>
        <taxon>Eukaryota</taxon>
        <taxon>Sar</taxon>
        <taxon>Alveolata</taxon>
        <taxon>Apicomplexa</taxon>
        <taxon>Aconoidasida</taxon>
        <taxon>Haemosporida</taxon>
        <taxon>Plasmodiidae</taxon>
        <taxon>Plasmodium</taxon>
        <taxon>Plasmodium (Laverania)</taxon>
    </lineage>
</organism>
<feature type="transmembrane region" description="Helical" evidence="7">
    <location>
        <begin position="486"/>
        <end position="511"/>
    </location>
</feature>
<feature type="region of interest" description="Disordered" evidence="6">
    <location>
        <begin position="329"/>
        <end position="385"/>
    </location>
</feature>
<keyword evidence="7" id="KW-0812">Transmembrane</keyword>
<evidence type="ECO:0000313" key="8">
    <source>
        <dbReference type="EMBL" id="ETW45331.1"/>
    </source>
</evidence>
<dbReference type="InterPro" id="IPR029033">
    <property type="entry name" value="His_PPase_superfam"/>
</dbReference>
<dbReference type="AlphaFoldDB" id="W4INU1"/>
<keyword evidence="3" id="KW-0227">DNA damage</keyword>
<evidence type="ECO:0000256" key="7">
    <source>
        <dbReference type="SAM" id="Phobius"/>
    </source>
</evidence>
<keyword evidence="2" id="KW-0677">Repeat</keyword>
<dbReference type="PANTHER" id="PTHR13763:SF0">
    <property type="entry name" value="BREAST CANCER TYPE 1 SUSCEPTIBILITY PROTEIN"/>
    <property type="match status" value="1"/>
</dbReference>
<dbReference type="EMBL" id="KI926017">
    <property type="protein sequence ID" value="ETW45331.1"/>
    <property type="molecule type" value="Genomic_DNA"/>
</dbReference>
<dbReference type="GO" id="GO:0005634">
    <property type="term" value="C:nucleus"/>
    <property type="evidence" value="ECO:0007669"/>
    <property type="project" value="UniProtKB-SubCell"/>
</dbReference>
<reference evidence="8 9" key="2">
    <citation type="submission" date="2013-02" db="EMBL/GenBank/DDBJ databases">
        <title>The Genome Sequence of Plasmodium falciparum NF135/5.C10.</title>
        <authorList>
            <consortium name="The Broad Institute Genome Sequencing Platform"/>
            <consortium name="The Broad Institute Genome Sequencing Center for Infectious Disease"/>
            <person name="Neafsey D."/>
            <person name="Cheeseman I."/>
            <person name="Volkman S."/>
            <person name="Adams J."/>
            <person name="Walker B."/>
            <person name="Young S.K."/>
            <person name="Zeng Q."/>
            <person name="Gargeya S."/>
            <person name="Fitzgerald M."/>
            <person name="Haas B."/>
            <person name="Abouelleil A."/>
            <person name="Alvarado L."/>
            <person name="Arachchi H.M."/>
            <person name="Berlin A.M."/>
            <person name="Chapman S.B."/>
            <person name="Dewar J."/>
            <person name="Goldberg J."/>
            <person name="Griggs A."/>
            <person name="Gujja S."/>
            <person name="Hansen M."/>
            <person name="Howarth C."/>
            <person name="Imamovic A."/>
            <person name="Larimer J."/>
            <person name="McCowan C."/>
            <person name="Murphy C."/>
            <person name="Neiman D."/>
            <person name="Pearson M."/>
            <person name="Priest M."/>
            <person name="Roberts A."/>
            <person name="Saif S."/>
            <person name="Shea T."/>
            <person name="Sisk P."/>
            <person name="Sykes S."/>
            <person name="Wortman J."/>
            <person name="Nusbaum C."/>
            <person name="Birren B."/>
        </authorList>
    </citation>
    <scope>NUCLEOTIDE SEQUENCE [LARGE SCALE GENOMIC DNA]</scope>
    <source>
        <strain evidence="8 9">NF135/5.C10</strain>
    </source>
</reference>
<dbReference type="Proteomes" id="UP000019114">
    <property type="component" value="Unassembled WGS sequence"/>
</dbReference>
<proteinExistence type="predicted"/>
<dbReference type="GO" id="GO:0004842">
    <property type="term" value="F:ubiquitin-protein transferase activity"/>
    <property type="evidence" value="ECO:0007669"/>
    <property type="project" value="TreeGrafter"/>
</dbReference>
<accession>W4INU1</accession>
<dbReference type="GO" id="GO:0000724">
    <property type="term" value="P:double-strand break repair via homologous recombination"/>
    <property type="evidence" value="ECO:0007669"/>
    <property type="project" value="TreeGrafter"/>
</dbReference>
<keyword evidence="7" id="KW-0472">Membrane</keyword>
<dbReference type="PANTHER" id="PTHR13763">
    <property type="entry name" value="BREAST CANCER TYPE 1 SUSCEPTIBILITY PROTEIN BRCA1"/>
    <property type="match status" value="1"/>
</dbReference>
<dbReference type="InterPro" id="IPR031099">
    <property type="entry name" value="BRCA1-associated"/>
</dbReference>
<name>W4INU1_PLAFA</name>
<keyword evidence="4" id="KW-0234">DNA repair</keyword>
<evidence type="ECO:0000256" key="4">
    <source>
        <dbReference type="ARBA" id="ARBA00023204"/>
    </source>
</evidence>
<feature type="region of interest" description="Disordered" evidence="6">
    <location>
        <begin position="1"/>
        <end position="38"/>
    </location>
</feature>
<keyword evidence="7" id="KW-1133">Transmembrane helix</keyword>
<gene>
    <name evidence="8" type="ORF">PFNF135_00252</name>
</gene>
<evidence type="ECO:0000256" key="5">
    <source>
        <dbReference type="ARBA" id="ARBA00023242"/>
    </source>
</evidence>
<reference evidence="8 9" key="1">
    <citation type="submission" date="2013-02" db="EMBL/GenBank/DDBJ databases">
        <title>The Genome Annotation of Plasmodium falciparum NF135/5.C10.</title>
        <authorList>
            <consortium name="The Broad Institute Genome Sequencing Platform"/>
            <consortium name="The Broad Institute Genome Sequencing Center for Infectious Disease"/>
            <person name="Neafsey D."/>
            <person name="Hoffman S."/>
            <person name="Volkman S."/>
            <person name="Rosenthal P."/>
            <person name="Walker B."/>
            <person name="Young S.K."/>
            <person name="Zeng Q."/>
            <person name="Gargeya S."/>
            <person name="Fitzgerald M."/>
            <person name="Haas B."/>
            <person name="Abouelleil A."/>
            <person name="Allen A.W."/>
            <person name="Alvarado L."/>
            <person name="Arachchi H.M."/>
            <person name="Berlin A.M."/>
            <person name="Chapman S.B."/>
            <person name="Gainer-Dewar J."/>
            <person name="Goldberg J."/>
            <person name="Griggs A."/>
            <person name="Gujja S."/>
            <person name="Hansen M."/>
            <person name="Howarth C."/>
            <person name="Imamovic A."/>
            <person name="Ireland A."/>
            <person name="Larimer J."/>
            <person name="McCowan C."/>
            <person name="Murphy C."/>
            <person name="Pearson M."/>
            <person name="Poon T.W."/>
            <person name="Priest M."/>
            <person name="Roberts A."/>
            <person name="Saif S."/>
            <person name="Shea T."/>
            <person name="Sisk P."/>
            <person name="Sykes S."/>
            <person name="Wortman J."/>
            <person name="Nusbaum C."/>
            <person name="Birren B."/>
        </authorList>
    </citation>
    <scope>NUCLEOTIDE SEQUENCE [LARGE SCALE GENOMIC DNA]</scope>
    <source>
        <strain evidence="8 9">NF135/5.C10</strain>
    </source>
</reference>
<sequence>MLIKQEPKEVEKKEEKEKKGAKDKGKDLFSLNKKRERKKKESQKIDRYLINSCDSNKSNYSCCYLNNECFVKNISICKKCMFSYFEFKNVTKVIYMRHGARTPKKKIKNIWPFKEGKGDLTFLGFQQSIKVGEYLRKYYYTFNKLNKKYNKRERGLRINNKEKGYIKKNKCDVKKCKTLYKNKYNNNNNNNNYVINEKYNGSNKNDYVKNNTYDNKGYSYLYDLSTSFNELENRKRKLHKFPYLRDFIYYEKYFLKINKRSNKHQRKVFIKIKRRRRNNILKIWIHQHLINKMKKIKNKNMNNYNKCYIKFSSIRKRGYHKMENIECNNKNNDDDNNDDNNNNNDDNNNNNNDDNNNDDNNNDNNNNNDDNNNNNNDDDNNYYYYNYNNDETPFNNKSFNYADMLKYTKYYYKNILKDKKNIYTNNKKKELFFPLMEHLYMYKKKLLINKMKEKNIKKKKKKYDKIIKLINKYLCIKTTNSERCKLTAYGIICGILGISEYIYFFFFILFFKSNYDKTNDNNIDTYTKRKEKKKCLNKRSKCFQNWILNRDITSGQYNCIDKNTAPVKNYIIGENLCGENGCGKNGCGDILRGDNNSIPLFRSNRIFCKQSKITFCDELYIYFNKILKRLQSLDDMYKINHEVKMFGNDKDVLNNSYKKCYDKNDYGSYPSYNKYSNDYKSHYVIKKMKNVKSVQCNR</sequence>
<evidence type="ECO:0000256" key="2">
    <source>
        <dbReference type="ARBA" id="ARBA00022737"/>
    </source>
</evidence>
<dbReference type="Gene3D" id="3.40.50.1240">
    <property type="entry name" value="Phosphoglycerate mutase-like"/>
    <property type="match status" value="1"/>
</dbReference>
<keyword evidence="5" id="KW-0539">Nucleus</keyword>
<dbReference type="GO" id="GO:0045944">
    <property type="term" value="P:positive regulation of transcription by RNA polymerase II"/>
    <property type="evidence" value="ECO:0007669"/>
    <property type="project" value="TreeGrafter"/>
</dbReference>
<feature type="compositionally biased region" description="Low complexity" evidence="6">
    <location>
        <begin position="339"/>
        <end position="354"/>
    </location>
</feature>
<feature type="compositionally biased region" description="Basic and acidic residues" evidence="6">
    <location>
        <begin position="1"/>
        <end position="27"/>
    </location>
</feature>
<comment type="subcellular location">
    <subcellularLocation>
        <location evidence="1">Nucleus</location>
    </subcellularLocation>
</comment>
<evidence type="ECO:0000256" key="1">
    <source>
        <dbReference type="ARBA" id="ARBA00004123"/>
    </source>
</evidence>
<feature type="compositionally biased region" description="Low complexity" evidence="6">
    <location>
        <begin position="362"/>
        <end position="385"/>
    </location>
</feature>